<keyword evidence="10 13" id="KW-0342">GTP-binding</keyword>
<evidence type="ECO:0000256" key="13">
    <source>
        <dbReference type="PIRSR" id="PIRSR603373-1"/>
    </source>
</evidence>
<feature type="transmembrane region" description="Helical" evidence="15">
    <location>
        <begin position="462"/>
        <end position="488"/>
    </location>
</feature>
<dbReference type="InterPro" id="IPR050860">
    <property type="entry name" value="FeoB_GTPase"/>
</dbReference>
<evidence type="ECO:0000256" key="10">
    <source>
        <dbReference type="ARBA" id="ARBA00023134"/>
    </source>
</evidence>
<keyword evidence="3" id="KW-1003">Cell membrane</keyword>
<dbReference type="Gene3D" id="3.40.50.300">
    <property type="entry name" value="P-loop containing nucleotide triphosphate hydrolases"/>
    <property type="match status" value="1"/>
</dbReference>
<feature type="transmembrane region" description="Helical" evidence="15">
    <location>
        <begin position="795"/>
        <end position="818"/>
    </location>
</feature>
<dbReference type="PRINTS" id="PR00326">
    <property type="entry name" value="GTP1OBG"/>
</dbReference>
<feature type="transmembrane region" description="Helical" evidence="15">
    <location>
        <begin position="494"/>
        <end position="518"/>
    </location>
</feature>
<evidence type="ECO:0000256" key="8">
    <source>
        <dbReference type="ARBA" id="ARBA00023004"/>
    </source>
</evidence>
<reference evidence="17" key="1">
    <citation type="submission" date="2020-10" db="EMBL/GenBank/DDBJ databases">
        <authorList>
            <person name="Gilroy R."/>
        </authorList>
    </citation>
    <scope>NUCLEOTIDE SEQUENCE</scope>
    <source>
        <strain evidence="17">10669</strain>
    </source>
</reference>
<dbReference type="InterPro" id="IPR030389">
    <property type="entry name" value="G_FEOB_dom"/>
</dbReference>
<evidence type="ECO:0000256" key="14">
    <source>
        <dbReference type="PIRSR" id="PIRSR603373-2"/>
    </source>
</evidence>
<dbReference type="Pfam" id="PF07664">
    <property type="entry name" value="FeoB_C"/>
    <property type="match status" value="1"/>
</dbReference>
<reference evidence="17" key="2">
    <citation type="journal article" date="2021" name="PeerJ">
        <title>Extensive microbial diversity within the chicken gut microbiome revealed by metagenomics and culture.</title>
        <authorList>
            <person name="Gilroy R."/>
            <person name="Ravi A."/>
            <person name="Getino M."/>
            <person name="Pursley I."/>
            <person name="Horton D.L."/>
            <person name="Alikhan N.F."/>
            <person name="Baker D."/>
            <person name="Gharbi K."/>
            <person name="Hall N."/>
            <person name="Watson M."/>
            <person name="Adriaenssens E.M."/>
            <person name="Foster-Nyarko E."/>
            <person name="Jarju S."/>
            <person name="Secka A."/>
            <person name="Antonio M."/>
            <person name="Oren A."/>
            <person name="Chaudhuri R.R."/>
            <person name="La Ragione R."/>
            <person name="Hildebrand F."/>
            <person name="Pallen M.J."/>
        </authorList>
    </citation>
    <scope>NUCLEOTIDE SEQUENCE</scope>
    <source>
        <strain evidence="17">10669</strain>
    </source>
</reference>
<dbReference type="Proteomes" id="UP000886812">
    <property type="component" value="Unassembled WGS sequence"/>
</dbReference>
<evidence type="ECO:0000256" key="4">
    <source>
        <dbReference type="ARBA" id="ARBA00022496"/>
    </source>
</evidence>
<evidence type="ECO:0000256" key="5">
    <source>
        <dbReference type="ARBA" id="ARBA00022692"/>
    </source>
</evidence>
<keyword evidence="9" id="KW-0406">Ion transport</keyword>
<evidence type="ECO:0000313" key="17">
    <source>
        <dbReference type="EMBL" id="HIV04007.1"/>
    </source>
</evidence>
<dbReference type="InterPro" id="IPR006073">
    <property type="entry name" value="GTP-bd"/>
</dbReference>
<name>A0A9D1NIU9_9BACT</name>
<dbReference type="GO" id="GO:0046872">
    <property type="term" value="F:metal ion binding"/>
    <property type="evidence" value="ECO:0007669"/>
    <property type="project" value="UniProtKB-KW"/>
</dbReference>
<feature type="transmembrane region" description="Helical" evidence="15">
    <location>
        <begin position="327"/>
        <end position="345"/>
    </location>
</feature>
<feature type="binding site" evidence="14">
    <location>
        <position position="60"/>
    </location>
    <ligand>
        <name>Mg(2+)</name>
        <dbReference type="ChEBI" id="CHEBI:18420"/>
        <label>2</label>
    </ligand>
</feature>
<dbReference type="PROSITE" id="PS51711">
    <property type="entry name" value="G_FEOB"/>
    <property type="match status" value="1"/>
</dbReference>
<dbReference type="NCBIfam" id="TIGR00437">
    <property type="entry name" value="feoB"/>
    <property type="match status" value="1"/>
</dbReference>
<dbReference type="GO" id="GO:0015093">
    <property type="term" value="F:ferrous iron transmembrane transporter activity"/>
    <property type="evidence" value="ECO:0007669"/>
    <property type="project" value="UniProtKB-UniRule"/>
</dbReference>
<feature type="transmembrane region" description="Helical" evidence="15">
    <location>
        <begin position="424"/>
        <end position="450"/>
    </location>
</feature>
<comment type="similarity">
    <text evidence="15">Belongs to the TRAFAC class TrmE-Era-EngA-EngB-Septin-like GTPase superfamily. FeoB GTPase (TC 9.A.8) family.</text>
</comment>
<sequence>MNHSMEEDSCCRGRGKKCCRESGADAGEGVPARPPSGLPSVALVGNANTGKTTLFNSLTGLRQHVGNYPGVTVSKYSGPLKLFHGEKIELTDLPGIYSLAATSLDERVVIDVLSGRLESAGTPRPDAIVCVIDVNNLRRNLFLATQIAELGIPMVLALNQIDVARRDGLSVNTDLLRKRLGVPVIAVSARRGEGIDALKQAIADVLKNGDRMKTVAWNAGTRKAIDTLRAGLSEENRKTISDAELERVIFDAASPVADRFVGEDIENIGETLKKAREHIRAAGENPHSTEALQRYEFIRSVLDGVLRRGKERRTFTSLADKLLLNRVLGPVIFVGVMYAVFYCLYTLSGIPMDWIEEQFGALAEFVGGKMEGYPVARSLIADGVISGVGSVLVFLPQILILFFFLGLLESTGYMARAAFLMDRLLGWCGLNGKSFVPMLSGFACGIPGIMGARTIEDPKARLATILAVPFMSCSARMPVYVLMCAILGRLTDPGTAATVFVCMYLVGIFVAVPVAWIYTRCVLKAKTAPFVLEMPRYQLPRVRDIALRVWQSGVAYVKRAGTIIFAVNIIVWALLFFPYSEDEAFKDGVKKDFVAQTSAALNIAPEACAALIDGEEKIPGAEKLDVPALAEAFAAADDAGKAAFAPKAAAELGVPEALVSAALTREELAAAAENRVAEACLVDSYLGRFGRFCQPVFDPCGFDWRVTIGVLASFPAREGIVATLGTIFSLGGDQDEESETLQDSMMNSKWEEGTARAGQPVFTVPVLIGIMVFFALCGQCLAEIVVIGRETSWKWAVIAWVQMTALAWIAATLCFQIGSLL</sequence>
<feature type="transmembrane region" description="Helical" evidence="15">
    <location>
        <begin position="560"/>
        <end position="579"/>
    </location>
</feature>
<accession>A0A9D1NIU9</accession>
<comment type="subcellular location">
    <subcellularLocation>
        <location evidence="15">Cell inner membrane</location>
        <topology evidence="15">Multi-pass membrane protein</topology>
    </subcellularLocation>
    <subcellularLocation>
        <location evidence="1">Cell membrane</location>
        <topology evidence="1">Multi-pass membrane protein</topology>
    </subcellularLocation>
</comment>
<feature type="binding site" evidence="14">
    <location>
        <position position="56"/>
    </location>
    <ligand>
        <name>Mg(2+)</name>
        <dbReference type="ChEBI" id="CHEBI:18420"/>
        <label>2</label>
    </ligand>
</feature>
<dbReference type="InterPro" id="IPR027417">
    <property type="entry name" value="P-loop_NTPase"/>
</dbReference>
<comment type="function">
    <text evidence="15">Probable transporter of a GTP-driven Fe(2+) uptake system.</text>
</comment>
<keyword evidence="2 15" id="KW-0813">Transport</keyword>
<feature type="binding site" evidence="14">
    <location>
        <position position="57"/>
    </location>
    <ligand>
        <name>Mg(2+)</name>
        <dbReference type="ChEBI" id="CHEBI:18420"/>
        <label>2</label>
    </ligand>
</feature>
<feature type="binding site" evidence="14">
    <location>
        <position position="59"/>
    </location>
    <ligand>
        <name>Mg(2+)</name>
        <dbReference type="ChEBI" id="CHEBI:18420"/>
        <label>2</label>
    </ligand>
</feature>
<dbReference type="Pfam" id="PF07670">
    <property type="entry name" value="Gate"/>
    <property type="match status" value="2"/>
</dbReference>
<evidence type="ECO:0000256" key="11">
    <source>
        <dbReference type="ARBA" id="ARBA00023136"/>
    </source>
</evidence>
<dbReference type="InterPro" id="IPR011640">
    <property type="entry name" value="Fe2_transport_prot_B_C"/>
</dbReference>
<feature type="binding site" evidence="13">
    <location>
        <begin position="92"/>
        <end position="95"/>
    </location>
    <ligand>
        <name>GTP</name>
        <dbReference type="ChEBI" id="CHEBI:37565"/>
        <label>1</label>
    </ligand>
</feature>
<evidence type="ECO:0000256" key="7">
    <source>
        <dbReference type="ARBA" id="ARBA00022989"/>
    </source>
</evidence>
<dbReference type="PANTHER" id="PTHR43185:SF1">
    <property type="entry name" value="FE(2+) TRANSPORTER FEOB"/>
    <property type="match status" value="1"/>
</dbReference>
<evidence type="ECO:0000256" key="1">
    <source>
        <dbReference type="ARBA" id="ARBA00004651"/>
    </source>
</evidence>
<comment type="caution">
    <text evidence="17">The sequence shown here is derived from an EMBL/GenBank/DDBJ whole genome shotgun (WGS) entry which is preliminary data.</text>
</comment>
<dbReference type="Pfam" id="PF02421">
    <property type="entry name" value="FeoB_N"/>
    <property type="match status" value="1"/>
</dbReference>
<feature type="binding site" evidence="13">
    <location>
        <begin position="45"/>
        <end position="52"/>
    </location>
    <ligand>
        <name>GTP</name>
        <dbReference type="ChEBI" id="CHEBI:37565"/>
        <label>1</label>
    </ligand>
</feature>
<evidence type="ECO:0000259" key="16">
    <source>
        <dbReference type="PROSITE" id="PS51711"/>
    </source>
</evidence>
<evidence type="ECO:0000256" key="2">
    <source>
        <dbReference type="ARBA" id="ARBA00022448"/>
    </source>
</evidence>
<evidence type="ECO:0000256" key="3">
    <source>
        <dbReference type="ARBA" id="ARBA00022475"/>
    </source>
</evidence>
<protein>
    <recommendedName>
        <fullName evidence="12 15">Ferrous iron transport protein B</fullName>
    </recommendedName>
</protein>
<keyword evidence="7 15" id="KW-1133">Transmembrane helix</keyword>
<evidence type="ECO:0000256" key="9">
    <source>
        <dbReference type="ARBA" id="ARBA00023065"/>
    </source>
</evidence>
<dbReference type="PANTHER" id="PTHR43185">
    <property type="entry name" value="FERROUS IRON TRANSPORT PROTEIN B"/>
    <property type="match status" value="1"/>
</dbReference>
<dbReference type="AlphaFoldDB" id="A0A9D1NIU9"/>
<keyword evidence="4 15" id="KW-0410">Iron transport</keyword>
<dbReference type="CDD" id="cd01879">
    <property type="entry name" value="FeoB"/>
    <property type="match status" value="1"/>
</dbReference>
<keyword evidence="6 13" id="KW-0547">Nucleotide-binding</keyword>
<dbReference type="SUPFAM" id="SSF52540">
    <property type="entry name" value="P-loop containing nucleoside triphosphate hydrolases"/>
    <property type="match status" value="1"/>
</dbReference>
<feature type="domain" description="FeoB-type G" evidence="16">
    <location>
        <begin position="38"/>
        <end position="208"/>
    </location>
</feature>
<dbReference type="GO" id="GO:0005525">
    <property type="term" value="F:GTP binding"/>
    <property type="evidence" value="ECO:0007669"/>
    <property type="project" value="UniProtKB-KW"/>
</dbReference>
<feature type="transmembrane region" description="Helical" evidence="15">
    <location>
        <begin position="766"/>
        <end position="788"/>
    </location>
</feature>
<gene>
    <name evidence="17" type="primary">feoB</name>
    <name evidence="17" type="ORF">IAC75_02515</name>
</gene>
<keyword evidence="5 15" id="KW-0812">Transmembrane</keyword>
<keyword evidence="14" id="KW-0479">Metal-binding</keyword>
<keyword evidence="11 15" id="KW-0472">Membrane</keyword>
<dbReference type="EMBL" id="DVOG01000065">
    <property type="protein sequence ID" value="HIV04007.1"/>
    <property type="molecule type" value="Genomic_DNA"/>
</dbReference>
<evidence type="ECO:0000256" key="12">
    <source>
        <dbReference type="NCBIfam" id="TIGR00437"/>
    </source>
</evidence>
<proteinExistence type="inferred from homology"/>
<feature type="binding site" evidence="13">
    <location>
        <begin position="159"/>
        <end position="162"/>
    </location>
    <ligand>
        <name>GTP</name>
        <dbReference type="ChEBI" id="CHEBI:37565"/>
        <label>1</label>
    </ligand>
</feature>
<organism evidence="17 18">
    <name type="scientific">Candidatus Spyradosoma merdigallinarum</name>
    <dbReference type="NCBI Taxonomy" id="2840950"/>
    <lineage>
        <taxon>Bacteria</taxon>
        <taxon>Pseudomonadati</taxon>
        <taxon>Verrucomicrobiota</taxon>
        <taxon>Opitutia</taxon>
        <taxon>Opitutia incertae sedis</taxon>
        <taxon>Candidatus Spyradosoma</taxon>
    </lineage>
</organism>
<evidence type="ECO:0000313" key="18">
    <source>
        <dbReference type="Proteomes" id="UP000886812"/>
    </source>
</evidence>
<feature type="transmembrane region" description="Helical" evidence="15">
    <location>
        <begin position="379"/>
        <end position="404"/>
    </location>
</feature>
<dbReference type="GO" id="GO:0005886">
    <property type="term" value="C:plasma membrane"/>
    <property type="evidence" value="ECO:0007669"/>
    <property type="project" value="UniProtKB-SubCell"/>
</dbReference>
<evidence type="ECO:0000256" key="15">
    <source>
        <dbReference type="RuleBase" id="RU362098"/>
    </source>
</evidence>
<evidence type="ECO:0000256" key="6">
    <source>
        <dbReference type="ARBA" id="ARBA00022741"/>
    </source>
</evidence>
<dbReference type="InterPro" id="IPR003373">
    <property type="entry name" value="Fe2_transport_prot-B"/>
</dbReference>
<keyword evidence="8 15" id="KW-0408">Iron</keyword>
<keyword evidence="14" id="KW-0460">Magnesium</keyword>
<dbReference type="InterPro" id="IPR011642">
    <property type="entry name" value="Gate_dom"/>
</dbReference>